<gene>
    <name evidence="2" type="ORF">HF526_08030</name>
</gene>
<dbReference type="PANTHER" id="PTHR47505">
    <property type="entry name" value="DNA UTILIZATION PROTEIN YHGH"/>
    <property type="match status" value="1"/>
</dbReference>
<proteinExistence type="inferred from homology"/>
<evidence type="ECO:0000313" key="2">
    <source>
        <dbReference type="EMBL" id="NMH97263.1"/>
    </source>
</evidence>
<sequence length="223" mass="22563">MGPRDVAAGLIDLLLPDSCGGCGQAGPSWCGVCAGQFGVPYEMALPGGPVVVAVGRYRGPLRTALLGFKERGRRDLGRPLATLLAAAAASAVPRGGPIWLVPAPSRPAAARARGGDHVLRLCRLLAARLAADGSEVVLAPALRLARRARDSVGLDAGQRAANLAGRLRVRPAGLPPAGTAVLLVDDVVTTGATLRACRKALAGNGIRADSALVLCDATGRPGP</sequence>
<dbReference type="RefSeq" id="WP_169380705.1">
    <property type="nucleotide sequence ID" value="NZ_JAAXLA010000010.1"/>
</dbReference>
<evidence type="ECO:0000313" key="3">
    <source>
        <dbReference type="Proteomes" id="UP000820669"/>
    </source>
</evidence>
<protein>
    <submittedName>
        <fullName evidence="2">ComF family protein</fullName>
    </submittedName>
</protein>
<dbReference type="PANTHER" id="PTHR47505:SF1">
    <property type="entry name" value="DNA UTILIZATION PROTEIN YHGH"/>
    <property type="match status" value="1"/>
</dbReference>
<dbReference type="InterPro" id="IPR029057">
    <property type="entry name" value="PRTase-like"/>
</dbReference>
<accession>A0ABX1S9X6</accession>
<organism evidence="2 3">
    <name type="scientific">Pseudonocardia acidicola</name>
    <dbReference type="NCBI Taxonomy" id="2724939"/>
    <lineage>
        <taxon>Bacteria</taxon>
        <taxon>Bacillati</taxon>
        <taxon>Actinomycetota</taxon>
        <taxon>Actinomycetes</taxon>
        <taxon>Pseudonocardiales</taxon>
        <taxon>Pseudonocardiaceae</taxon>
        <taxon>Pseudonocardia</taxon>
    </lineage>
</organism>
<evidence type="ECO:0000256" key="1">
    <source>
        <dbReference type="ARBA" id="ARBA00008007"/>
    </source>
</evidence>
<dbReference type="InterPro" id="IPR051910">
    <property type="entry name" value="ComF/GntX_DNA_util-trans"/>
</dbReference>
<comment type="caution">
    <text evidence="2">The sequence shown here is derived from an EMBL/GenBank/DDBJ whole genome shotgun (WGS) entry which is preliminary data.</text>
</comment>
<dbReference type="Proteomes" id="UP000820669">
    <property type="component" value="Unassembled WGS sequence"/>
</dbReference>
<dbReference type="Gene3D" id="3.40.50.2020">
    <property type="match status" value="1"/>
</dbReference>
<reference evidence="2 3" key="1">
    <citation type="submission" date="2020-04" db="EMBL/GenBank/DDBJ databases">
        <authorList>
            <person name="Klaysubun C."/>
            <person name="Duangmal K."/>
            <person name="Lipun K."/>
        </authorList>
    </citation>
    <scope>NUCLEOTIDE SEQUENCE [LARGE SCALE GENOMIC DNA]</scope>
    <source>
        <strain evidence="2 3">K10HN5</strain>
    </source>
</reference>
<dbReference type="EMBL" id="JAAXLA010000010">
    <property type="protein sequence ID" value="NMH97263.1"/>
    <property type="molecule type" value="Genomic_DNA"/>
</dbReference>
<dbReference type="InterPro" id="IPR000836">
    <property type="entry name" value="PRTase_dom"/>
</dbReference>
<dbReference type="CDD" id="cd06223">
    <property type="entry name" value="PRTases_typeI"/>
    <property type="match status" value="1"/>
</dbReference>
<comment type="similarity">
    <text evidence="1">Belongs to the ComF/GntX family.</text>
</comment>
<dbReference type="SUPFAM" id="SSF53271">
    <property type="entry name" value="PRTase-like"/>
    <property type="match status" value="1"/>
</dbReference>
<name>A0ABX1S9X6_9PSEU</name>
<keyword evidence="3" id="KW-1185">Reference proteome</keyword>